<gene>
    <name evidence="3" type="ORF">HWQ67_16395</name>
</gene>
<organism evidence="3 4">
    <name type="scientific">Candidatus Magnetobacterium casense</name>
    <dbReference type="NCBI Taxonomy" id="1455061"/>
    <lineage>
        <taxon>Bacteria</taxon>
        <taxon>Pseudomonadati</taxon>
        <taxon>Nitrospirota</taxon>
        <taxon>Thermodesulfovibrionia</taxon>
        <taxon>Thermodesulfovibrionales</taxon>
        <taxon>Candidatus Magnetobacteriaceae</taxon>
        <taxon>Candidatus Magnetobacterium</taxon>
    </lineage>
</organism>
<dbReference type="CDD" id="cd01335">
    <property type="entry name" value="Radical_SAM"/>
    <property type="match status" value="1"/>
</dbReference>
<evidence type="ECO:0000313" key="3">
    <source>
        <dbReference type="EMBL" id="MBV6343161.1"/>
    </source>
</evidence>
<evidence type="ECO:0000259" key="1">
    <source>
        <dbReference type="Pfam" id="PF04055"/>
    </source>
</evidence>
<dbReference type="InterPro" id="IPR007197">
    <property type="entry name" value="rSAM"/>
</dbReference>
<sequence>MNSRQLVHWGLSSLSAAVKAERNSGLPVHLTVEPTNICNLHCPVCETGAGILGRPKGYMSLDNFKKILDSVGDQVNTMLFYGMGESFLNRDAYDMIRYATGKGIYVSACTNGEILDIDKLVGSGLSEISFQISGLSQETHAQYRVGGNLSKTLANLSAAIEAKAKGRMSTKVQVGFIVMKHNEHEIKQVTNLKKLGADEVLIIAPCVRTVEQGKKFMPAEDKYWYYDREAFSREVLVPRKVPHNRCWWIYYSTVVWWDGDVVPCCRDARGEHVMGNVLNQPFADIWNGERYREFRLAVSRVQGLMLLCKLCSGYGIPRLY</sequence>
<dbReference type="RefSeq" id="WP_218253766.1">
    <property type="nucleotide sequence ID" value="NZ_JABXWD010000467.1"/>
</dbReference>
<protein>
    <submittedName>
        <fullName evidence="3">SPASM domain-containing protein</fullName>
    </submittedName>
</protein>
<feature type="domain" description="Radical SAM core" evidence="1">
    <location>
        <begin position="32"/>
        <end position="189"/>
    </location>
</feature>
<comment type="caution">
    <text evidence="3">The sequence shown here is derived from an EMBL/GenBank/DDBJ whole genome shotgun (WGS) entry which is preliminary data.</text>
</comment>
<dbReference type="Pfam" id="PF04055">
    <property type="entry name" value="Radical_SAM"/>
    <property type="match status" value="1"/>
</dbReference>
<dbReference type="SFLD" id="SFLDG01067">
    <property type="entry name" value="SPASM/twitch_domain_containing"/>
    <property type="match status" value="1"/>
</dbReference>
<dbReference type="InterPro" id="IPR050377">
    <property type="entry name" value="Radical_SAM_PqqE_MftC-like"/>
</dbReference>
<dbReference type="EMBL" id="JABXWD010000467">
    <property type="protein sequence ID" value="MBV6343161.1"/>
    <property type="molecule type" value="Genomic_DNA"/>
</dbReference>
<dbReference type="PANTHER" id="PTHR11228">
    <property type="entry name" value="RADICAL SAM DOMAIN PROTEIN"/>
    <property type="match status" value="1"/>
</dbReference>
<dbReference type="SFLD" id="SFLDS00029">
    <property type="entry name" value="Radical_SAM"/>
    <property type="match status" value="1"/>
</dbReference>
<accession>A0ABS6S2U9</accession>
<dbReference type="InterPro" id="IPR023885">
    <property type="entry name" value="4Fe4S-binding_SPASM_dom"/>
</dbReference>
<reference evidence="3 4" key="1">
    <citation type="journal article" date="2020" name="J Geophys Res Biogeosci">
        <title>Magnetotaxis as an Adaptation to Enable Bacterial Shuttling of Microbial Sulfur and Sulfur Cycling Across Aquatic Oxic#Anoxic Interfaces.</title>
        <authorList>
            <person name="Li J."/>
            <person name="Liu P."/>
            <person name="Wang J."/>
            <person name="Roberts A.P."/>
            <person name="Pan Y."/>
        </authorList>
    </citation>
    <scope>NUCLEOTIDE SEQUENCE [LARGE SCALE GENOMIC DNA]</scope>
    <source>
        <strain evidence="3 4">MYR-1_YQ</strain>
    </source>
</reference>
<feature type="domain" description="4Fe4S-binding SPASM" evidence="2">
    <location>
        <begin position="246"/>
        <end position="311"/>
    </location>
</feature>
<proteinExistence type="predicted"/>
<evidence type="ECO:0000259" key="2">
    <source>
        <dbReference type="Pfam" id="PF13186"/>
    </source>
</evidence>
<dbReference type="Proteomes" id="UP001196980">
    <property type="component" value="Unassembled WGS sequence"/>
</dbReference>
<dbReference type="PANTHER" id="PTHR11228:SF7">
    <property type="entry name" value="PQQA PEPTIDE CYCLASE"/>
    <property type="match status" value="1"/>
</dbReference>
<evidence type="ECO:0000313" key="4">
    <source>
        <dbReference type="Proteomes" id="UP001196980"/>
    </source>
</evidence>
<keyword evidence="4" id="KW-1185">Reference proteome</keyword>
<dbReference type="Pfam" id="PF13186">
    <property type="entry name" value="SPASM"/>
    <property type="match status" value="1"/>
</dbReference>
<name>A0ABS6S2U9_9BACT</name>